<name>A0A1V5SLP2_9BACT</name>
<reference evidence="1" key="1">
    <citation type="submission" date="2017-02" db="EMBL/GenBank/DDBJ databases">
        <title>Delving into the versatile metabolic prowess of the omnipresent phylum Bacteroidetes.</title>
        <authorList>
            <person name="Nobu M.K."/>
            <person name="Mei R."/>
            <person name="Narihiro T."/>
            <person name="Kuroda K."/>
            <person name="Liu W.-T."/>
        </authorList>
    </citation>
    <scope>NUCLEOTIDE SEQUENCE</scope>
    <source>
        <strain evidence="1">ADurb.Bin276</strain>
    </source>
</reference>
<comment type="caution">
    <text evidence="1">The sequence shown here is derived from an EMBL/GenBank/DDBJ whole genome shotgun (WGS) entry which is preliminary data.</text>
</comment>
<proteinExistence type="predicted"/>
<gene>
    <name evidence="1" type="ORF">BWY41_01708</name>
</gene>
<dbReference type="Proteomes" id="UP000485569">
    <property type="component" value="Unassembled WGS sequence"/>
</dbReference>
<accession>A0A1V5SLP2</accession>
<sequence length="53" mass="5991">MGRMANGITDQTVSLIIAIVLGIDFFENKQFLPAVFLNQFQLNRFISGILIDF</sequence>
<dbReference type="EMBL" id="MWBQ01000168">
    <property type="protein sequence ID" value="OQA55234.1"/>
    <property type="molecule type" value="Genomic_DNA"/>
</dbReference>
<dbReference type="AlphaFoldDB" id="A0A1V5SLP2"/>
<protein>
    <submittedName>
        <fullName evidence="1">Uncharacterized protein</fullName>
    </submittedName>
</protein>
<organism evidence="1">
    <name type="scientific">Candidatus Atribacter allofermentans</name>
    <dbReference type="NCBI Taxonomy" id="1852833"/>
    <lineage>
        <taxon>Bacteria</taxon>
        <taxon>Pseudomonadati</taxon>
        <taxon>Atribacterota</taxon>
        <taxon>Atribacteria</taxon>
        <taxon>Atribacterales</taxon>
        <taxon>Atribacteraceae</taxon>
        <taxon>Atribacter</taxon>
    </lineage>
</organism>
<evidence type="ECO:0000313" key="1">
    <source>
        <dbReference type="EMBL" id="OQA55234.1"/>
    </source>
</evidence>